<evidence type="ECO:0000256" key="6">
    <source>
        <dbReference type="RuleBase" id="RU361279"/>
    </source>
</evidence>
<dbReference type="NCBIfam" id="TIGR02727">
    <property type="entry name" value="MTHFS_bact"/>
    <property type="match status" value="1"/>
</dbReference>
<keyword evidence="2 6" id="KW-0547">Nucleotide-binding</keyword>
<dbReference type="InterPro" id="IPR037171">
    <property type="entry name" value="NagB/RpiA_transferase-like"/>
</dbReference>
<evidence type="ECO:0000256" key="1">
    <source>
        <dbReference type="ARBA" id="ARBA00010638"/>
    </source>
</evidence>
<dbReference type="InterPro" id="IPR024185">
    <property type="entry name" value="FTHF_cligase-like_sf"/>
</dbReference>
<evidence type="ECO:0000256" key="5">
    <source>
        <dbReference type="ARBA" id="ARBA00038966"/>
    </source>
</evidence>
<comment type="catalytic activity">
    <reaction evidence="4 6">
        <text>(6S)-5-formyl-5,6,7,8-tetrahydrofolate + ATP = (6R)-5,10-methenyltetrahydrofolate + ADP + phosphate</text>
        <dbReference type="Rhea" id="RHEA:10488"/>
        <dbReference type="ChEBI" id="CHEBI:30616"/>
        <dbReference type="ChEBI" id="CHEBI:43474"/>
        <dbReference type="ChEBI" id="CHEBI:57455"/>
        <dbReference type="ChEBI" id="CHEBI:57457"/>
        <dbReference type="ChEBI" id="CHEBI:456216"/>
        <dbReference type="EC" id="6.3.3.2"/>
    </reaction>
</comment>
<evidence type="ECO:0000256" key="2">
    <source>
        <dbReference type="ARBA" id="ARBA00022741"/>
    </source>
</evidence>
<dbReference type="Proteomes" id="UP001652625">
    <property type="component" value="Chromosome 12"/>
</dbReference>
<dbReference type="SUPFAM" id="SSF100950">
    <property type="entry name" value="NagB/RpiA/CoA transferase-like"/>
    <property type="match status" value="1"/>
</dbReference>
<keyword evidence="3 6" id="KW-0067">ATP-binding</keyword>
<dbReference type="Pfam" id="PF01812">
    <property type="entry name" value="5-FTHF_cyc-lig"/>
    <property type="match status" value="1"/>
</dbReference>
<dbReference type="Gene3D" id="3.40.50.10420">
    <property type="entry name" value="NagB/RpiA/CoA transferase-like"/>
    <property type="match status" value="1"/>
</dbReference>
<evidence type="ECO:0000256" key="3">
    <source>
        <dbReference type="ARBA" id="ARBA00022840"/>
    </source>
</evidence>
<comment type="cofactor">
    <cofactor evidence="6">
        <name>Mg(2+)</name>
        <dbReference type="ChEBI" id="CHEBI:18420"/>
    </cofactor>
</comment>
<keyword evidence="6" id="KW-0479">Metal-binding</keyword>
<keyword evidence="6" id="KW-0460">Magnesium</keyword>
<dbReference type="EC" id="6.3.3.2" evidence="5 6"/>
<dbReference type="InterPro" id="IPR002698">
    <property type="entry name" value="FTHF_cligase"/>
</dbReference>
<protein>
    <recommendedName>
        <fullName evidence="5 6">5-formyltetrahydrofolate cyclo-ligase</fullName>
        <ecNumber evidence="5 6">6.3.3.2</ecNumber>
    </recommendedName>
</protein>
<organism evidence="7 8">
    <name type="scientific">Hydra vulgaris</name>
    <name type="common">Hydra</name>
    <name type="synonym">Hydra attenuata</name>
    <dbReference type="NCBI Taxonomy" id="6087"/>
    <lineage>
        <taxon>Eukaryota</taxon>
        <taxon>Metazoa</taxon>
        <taxon>Cnidaria</taxon>
        <taxon>Hydrozoa</taxon>
        <taxon>Hydroidolina</taxon>
        <taxon>Anthoathecata</taxon>
        <taxon>Aplanulata</taxon>
        <taxon>Hydridae</taxon>
        <taxon>Hydra</taxon>
    </lineage>
</organism>
<dbReference type="PIRSF" id="PIRSF006806">
    <property type="entry name" value="FTHF_cligase"/>
    <property type="match status" value="1"/>
</dbReference>
<dbReference type="PANTHER" id="PTHR23407">
    <property type="entry name" value="ATPASE INHIBITOR/5-FORMYLTETRAHYDROFOLATE CYCLO-LIGASE"/>
    <property type="match status" value="1"/>
</dbReference>
<evidence type="ECO:0000313" key="8">
    <source>
        <dbReference type="RefSeq" id="XP_065669575.1"/>
    </source>
</evidence>
<sequence>MSSSQRTLRSAKQLLRKEFKETLRLMSHQDKVEQSKIITTKLFLMDIYKQSKSISLYLSMPTEVFTSDILADIFKSNKVCYIPRYIGKDMDMVYLKDQDDYDKLPVTSWNIKQPNDDEKRESSLNGNGLDLVIVPGLGFTKSGFRLGRGKGYYDQYFHKYEKVFLKKPITIGLAYTCQIKESLPNDDFDVQLDYVLYP</sequence>
<gene>
    <name evidence="8" type="primary">LOC100205496</name>
</gene>
<evidence type="ECO:0000256" key="4">
    <source>
        <dbReference type="ARBA" id="ARBA00036539"/>
    </source>
</evidence>
<accession>A0ABM4D5L0</accession>
<dbReference type="RefSeq" id="XP_065669575.1">
    <property type="nucleotide sequence ID" value="XM_065813503.1"/>
</dbReference>
<name>A0ABM4D5L0_HYDVU</name>
<dbReference type="GeneID" id="100205496"/>
<dbReference type="PANTHER" id="PTHR23407:SF1">
    <property type="entry name" value="5-FORMYLTETRAHYDROFOLATE CYCLO-LIGASE"/>
    <property type="match status" value="1"/>
</dbReference>
<evidence type="ECO:0000313" key="7">
    <source>
        <dbReference type="Proteomes" id="UP001652625"/>
    </source>
</evidence>
<keyword evidence="7" id="KW-1185">Reference proteome</keyword>
<proteinExistence type="inferred from homology"/>
<reference evidence="8" key="1">
    <citation type="submission" date="2025-08" db="UniProtKB">
        <authorList>
            <consortium name="RefSeq"/>
        </authorList>
    </citation>
    <scope>IDENTIFICATION</scope>
</reference>
<comment type="similarity">
    <text evidence="1 6">Belongs to the 5-formyltetrahydrofolate cyclo-ligase family.</text>
</comment>